<sequence length="391" mass="41869">MPSARRRPLHQRIATGPGALATTVDRPAGDAGIPRLAADARDRKRRGQYPLPRPPHLGADRQRTATDRRPHPRRPRLPRQRRHLGLRHLHTPAAGRSLRTAVRASVRNPSPLLPGHAERTRHTGPGIGRHRHPPRHRMPPTMTHPSAQRPLLALLLAIAGASPAGAQKRPPTAAPLTVYRCVDATGNVTLQNGVPCPKGQSQQTRTMLAPPPLKPAAAPIASSPVMCVDATGDIPPQTGPSCPTGQSARAPAARAAPAPPPPPPPPPPATVAAPPPEPLPPPPLYRCRAWSGGNSYLSEDGERKPRCEELSVRGIDGDGKDSGATACEMREDHCERIPDQELCEAWKQYDRQAESLVRLENPELAAKASALHLRTRRVMSATSCATPPAGP</sequence>
<dbReference type="AlphaFoldDB" id="A0A3M2HQ08"/>
<feature type="compositionally biased region" description="Basic residues" evidence="1">
    <location>
        <begin position="1"/>
        <end position="10"/>
    </location>
</feature>
<proteinExistence type="predicted"/>
<reference evidence="3 4" key="1">
    <citation type="submission" date="2018-10" db="EMBL/GenBank/DDBJ databases">
        <title>Proposal of Lysobacter pythonis sp. nov. isolated from royal pythons (Python regius).</title>
        <authorList>
            <person name="Hans-Juergen B."/>
            <person name="Huptas C."/>
            <person name="Sandra B."/>
            <person name="Igor L."/>
            <person name="Joachim S."/>
            <person name="Siegfried S."/>
            <person name="Mareike W."/>
            <person name="Peter K."/>
        </authorList>
    </citation>
    <scope>NUCLEOTIDE SEQUENCE [LARGE SCALE GENOMIC DNA]</scope>
    <source>
        <strain evidence="3 4">4284/11</strain>
    </source>
</reference>
<feature type="compositionally biased region" description="Pro residues" evidence="1">
    <location>
        <begin position="257"/>
        <end position="280"/>
    </location>
</feature>
<evidence type="ECO:0000313" key="4">
    <source>
        <dbReference type="Proteomes" id="UP000275012"/>
    </source>
</evidence>
<evidence type="ECO:0000313" key="3">
    <source>
        <dbReference type="EMBL" id="RMH88992.1"/>
    </source>
</evidence>
<evidence type="ECO:0000256" key="1">
    <source>
        <dbReference type="SAM" id="MobiDB-lite"/>
    </source>
</evidence>
<protein>
    <submittedName>
        <fullName evidence="3">DUF4124 domain-containing protein</fullName>
    </submittedName>
</protein>
<dbReference type="Proteomes" id="UP000275012">
    <property type="component" value="Unassembled WGS sequence"/>
</dbReference>
<organism evidence="3 4">
    <name type="scientific">Solilutibacter pythonis</name>
    <dbReference type="NCBI Taxonomy" id="2483112"/>
    <lineage>
        <taxon>Bacteria</taxon>
        <taxon>Pseudomonadati</taxon>
        <taxon>Pseudomonadota</taxon>
        <taxon>Gammaproteobacteria</taxon>
        <taxon>Lysobacterales</taxon>
        <taxon>Lysobacteraceae</taxon>
        <taxon>Solilutibacter</taxon>
    </lineage>
</organism>
<feature type="region of interest" description="Disordered" evidence="1">
    <location>
        <begin position="230"/>
        <end position="280"/>
    </location>
</feature>
<comment type="caution">
    <text evidence="3">The sequence shown here is derived from an EMBL/GenBank/DDBJ whole genome shotgun (WGS) entry which is preliminary data.</text>
</comment>
<feature type="compositionally biased region" description="Basic and acidic residues" evidence="1">
    <location>
        <begin position="58"/>
        <end position="69"/>
    </location>
</feature>
<name>A0A3M2HQ08_9GAMM</name>
<feature type="domain" description="DUF4124" evidence="2">
    <location>
        <begin position="171"/>
        <end position="219"/>
    </location>
</feature>
<dbReference type="EMBL" id="RFLY01000017">
    <property type="protein sequence ID" value="RMH88992.1"/>
    <property type="molecule type" value="Genomic_DNA"/>
</dbReference>
<gene>
    <name evidence="3" type="ORF">EBB59_10995</name>
</gene>
<feature type="region of interest" description="Disordered" evidence="1">
    <location>
        <begin position="1"/>
        <end position="135"/>
    </location>
</feature>
<feature type="region of interest" description="Disordered" evidence="1">
    <location>
        <begin position="295"/>
        <end position="324"/>
    </location>
</feature>
<dbReference type="Pfam" id="PF13511">
    <property type="entry name" value="DUF4124"/>
    <property type="match status" value="1"/>
</dbReference>
<feature type="compositionally biased region" description="Basic and acidic residues" evidence="1">
    <location>
        <begin position="300"/>
        <end position="321"/>
    </location>
</feature>
<feature type="compositionally biased region" description="Basic residues" evidence="1">
    <location>
        <begin position="70"/>
        <end position="90"/>
    </location>
</feature>
<dbReference type="InterPro" id="IPR025392">
    <property type="entry name" value="DUF4124"/>
</dbReference>
<keyword evidence="4" id="KW-1185">Reference proteome</keyword>
<evidence type="ECO:0000259" key="2">
    <source>
        <dbReference type="Pfam" id="PF13511"/>
    </source>
</evidence>
<accession>A0A3M2HQ08</accession>